<gene>
    <name evidence="4" type="ORF">RMAR00112_LOCUS23079</name>
</gene>
<dbReference type="SUPFAM" id="SSF49562">
    <property type="entry name" value="C2 domain (Calcium/lipid-binding domain, CaLB)"/>
    <property type="match status" value="1"/>
</dbReference>
<name>A0A7S2ZYX0_9RHOD</name>
<dbReference type="PANTHER" id="PTHR45911:SF4">
    <property type="entry name" value="MULTIPLE C2 AND TRANSMEMBRANE DOMAIN-CONTAINING PROTEIN"/>
    <property type="match status" value="1"/>
</dbReference>
<feature type="domain" description="C2" evidence="3">
    <location>
        <begin position="1"/>
        <end position="103"/>
    </location>
</feature>
<dbReference type="AlphaFoldDB" id="A0A7S2ZYX0"/>
<keyword evidence="2" id="KW-0106">Calcium</keyword>
<reference evidence="4" key="1">
    <citation type="submission" date="2021-01" db="EMBL/GenBank/DDBJ databases">
        <authorList>
            <person name="Corre E."/>
            <person name="Pelletier E."/>
            <person name="Niang G."/>
            <person name="Scheremetjew M."/>
            <person name="Finn R."/>
            <person name="Kale V."/>
            <person name="Holt S."/>
            <person name="Cochrane G."/>
            <person name="Meng A."/>
            <person name="Brown T."/>
            <person name="Cohen L."/>
        </authorList>
    </citation>
    <scope>NUCLEOTIDE SEQUENCE</scope>
    <source>
        <strain evidence="4">CCMP 769</strain>
    </source>
</reference>
<proteinExistence type="predicted"/>
<organism evidence="4">
    <name type="scientific">Rhodosorus marinus</name>
    <dbReference type="NCBI Taxonomy" id="101924"/>
    <lineage>
        <taxon>Eukaryota</taxon>
        <taxon>Rhodophyta</taxon>
        <taxon>Stylonematophyceae</taxon>
        <taxon>Stylonematales</taxon>
        <taxon>Stylonemataceae</taxon>
        <taxon>Rhodosorus</taxon>
    </lineage>
</organism>
<keyword evidence="1" id="KW-0479">Metal-binding</keyword>
<evidence type="ECO:0000256" key="1">
    <source>
        <dbReference type="ARBA" id="ARBA00022723"/>
    </source>
</evidence>
<dbReference type="InterPro" id="IPR035892">
    <property type="entry name" value="C2_domain_sf"/>
</dbReference>
<evidence type="ECO:0000256" key="2">
    <source>
        <dbReference type="ARBA" id="ARBA00022837"/>
    </source>
</evidence>
<dbReference type="Gene3D" id="2.60.40.150">
    <property type="entry name" value="C2 domain"/>
    <property type="match status" value="1"/>
</dbReference>
<dbReference type="EMBL" id="HBHW01029756">
    <property type="protein sequence ID" value="CAE0055050.1"/>
    <property type="molecule type" value="Transcribed_RNA"/>
</dbReference>
<dbReference type="InterPro" id="IPR000008">
    <property type="entry name" value="C2_dom"/>
</dbReference>
<dbReference type="GO" id="GO:0005509">
    <property type="term" value="F:calcium ion binding"/>
    <property type="evidence" value="ECO:0007669"/>
    <property type="project" value="TreeGrafter"/>
</dbReference>
<dbReference type="PROSITE" id="PS50004">
    <property type="entry name" value="C2"/>
    <property type="match status" value="1"/>
</dbReference>
<dbReference type="GO" id="GO:0016020">
    <property type="term" value="C:membrane"/>
    <property type="evidence" value="ECO:0007669"/>
    <property type="project" value="TreeGrafter"/>
</dbReference>
<evidence type="ECO:0000259" key="3">
    <source>
        <dbReference type="PROSITE" id="PS50004"/>
    </source>
</evidence>
<dbReference type="PANTHER" id="PTHR45911">
    <property type="entry name" value="C2 DOMAIN-CONTAINING PROTEIN"/>
    <property type="match status" value="1"/>
</dbReference>
<sequence length="123" mass="13714">MAGSAIEGWGKSASGLIGPDLLDVPDPYCRVYLDDKQIMKTKHKKNDKSPVWNEKTGVTLTGERQKVRFEVMDKDTLSRDDFVGEAVLEMEEIESSGTVDRSLPLIRKGKQVGVIFIAVNFLQ</sequence>
<evidence type="ECO:0000313" key="4">
    <source>
        <dbReference type="EMBL" id="CAE0055050.1"/>
    </source>
</evidence>
<accession>A0A7S2ZYX0</accession>
<dbReference type="SMART" id="SM00239">
    <property type="entry name" value="C2"/>
    <property type="match status" value="1"/>
</dbReference>
<protein>
    <recommendedName>
        <fullName evidence="3">C2 domain-containing protein</fullName>
    </recommendedName>
</protein>
<dbReference type="Pfam" id="PF00168">
    <property type="entry name" value="C2"/>
    <property type="match status" value="1"/>
</dbReference>